<evidence type="ECO:0000313" key="10">
    <source>
        <dbReference type="EMBL" id="KAI9634245.1"/>
    </source>
</evidence>
<feature type="region of interest" description="Disordered" evidence="9">
    <location>
        <begin position="137"/>
        <end position="159"/>
    </location>
</feature>
<evidence type="ECO:0000256" key="9">
    <source>
        <dbReference type="SAM" id="MobiDB-lite"/>
    </source>
</evidence>
<dbReference type="GO" id="GO:0005634">
    <property type="term" value="C:nucleus"/>
    <property type="evidence" value="ECO:0007669"/>
    <property type="project" value="TreeGrafter"/>
</dbReference>
<dbReference type="Gene3D" id="2.130.10.10">
    <property type="entry name" value="YVTN repeat-like/Quinoprotein amine dehydrogenase"/>
    <property type="match status" value="2"/>
</dbReference>
<dbReference type="EMBL" id="JAKWFO010000008">
    <property type="protein sequence ID" value="KAI9634245.1"/>
    <property type="molecule type" value="Genomic_DNA"/>
</dbReference>
<evidence type="ECO:0000256" key="7">
    <source>
        <dbReference type="PROSITE-ProRule" id="PRU00221"/>
    </source>
</evidence>
<gene>
    <name evidence="10" type="ORF">MKK02DRAFT_34776</name>
</gene>
<comment type="function">
    <text evidence="8">DNA-binding protein that binds to both single- and double-stranded DNA. Binds preferentially to UV-damaged DNA. May be involved in DNA-metabolic processes.</text>
</comment>
<feature type="region of interest" description="Disordered" evidence="9">
    <location>
        <begin position="42"/>
        <end position="77"/>
    </location>
</feature>
<dbReference type="InterPro" id="IPR015943">
    <property type="entry name" value="WD40/YVTN_repeat-like_dom_sf"/>
</dbReference>
<evidence type="ECO:0000256" key="2">
    <source>
        <dbReference type="ARBA" id="ARBA00021132"/>
    </source>
</evidence>
<organism evidence="10 11">
    <name type="scientific">Dioszegia hungarica</name>
    <dbReference type="NCBI Taxonomy" id="4972"/>
    <lineage>
        <taxon>Eukaryota</taxon>
        <taxon>Fungi</taxon>
        <taxon>Dikarya</taxon>
        <taxon>Basidiomycota</taxon>
        <taxon>Agaricomycotina</taxon>
        <taxon>Tremellomycetes</taxon>
        <taxon>Tremellales</taxon>
        <taxon>Bulleribasidiaceae</taxon>
        <taxon>Dioszegia</taxon>
    </lineage>
</organism>
<evidence type="ECO:0000313" key="11">
    <source>
        <dbReference type="Proteomes" id="UP001164286"/>
    </source>
</evidence>
<dbReference type="GO" id="GO:0006974">
    <property type="term" value="P:DNA damage response"/>
    <property type="evidence" value="ECO:0007669"/>
    <property type="project" value="UniProtKB-KW"/>
</dbReference>
<feature type="region of interest" description="Disordered" evidence="9">
    <location>
        <begin position="390"/>
        <end position="409"/>
    </location>
</feature>
<dbReference type="RefSeq" id="XP_052944022.1">
    <property type="nucleotide sequence ID" value="XM_053089013.1"/>
</dbReference>
<dbReference type="InterPro" id="IPR050853">
    <property type="entry name" value="WD_repeat_DNA-damage-binding"/>
</dbReference>
<dbReference type="PROSITE" id="PS50082">
    <property type="entry name" value="WD_REPEATS_2"/>
    <property type="match status" value="1"/>
</dbReference>
<dbReference type="InterPro" id="IPR036322">
    <property type="entry name" value="WD40_repeat_dom_sf"/>
</dbReference>
<keyword evidence="6 8" id="KW-0238">DNA-binding</keyword>
<proteinExistence type="inferred from homology"/>
<dbReference type="GO" id="GO:0003677">
    <property type="term" value="F:DNA binding"/>
    <property type="evidence" value="ECO:0007669"/>
    <property type="project" value="UniProtKB-UniRule"/>
</dbReference>
<evidence type="ECO:0000256" key="6">
    <source>
        <dbReference type="ARBA" id="ARBA00023125"/>
    </source>
</evidence>
<evidence type="ECO:0000256" key="5">
    <source>
        <dbReference type="ARBA" id="ARBA00022763"/>
    </source>
</evidence>
<feature type="compositionally biased region" description="Basic and acidic residues" evidence="9">
    <location>
        <begin position="142"/>
        <end position="159"/>
    </location>
</feature>
<keyword evidence="4" id="KW-0677">Repeat</keyword>
<reference evidence="10" key="1">
    <citation type="journal article" date="2022" name="G3 (Bethesda)">
        <title>High quality genome of the basidiomycete yeast Dioszegia hungarica PDD-24b-2 isolated from cloud water.</title>
        <authorList>
            <person name="Jarrige D."/>
            <person name="Haridas S."/>
            <person name="Bleykasten-Grosshans C."/>
            <person name="Joly M."/>
            <person name="Nadalig T."/>
            <person name="Sancelme M."/>
            <person name="Vuilleumier S."/>
            <person name="Grigoriev I.V."/>
            <person name="Amato P."/>
            <person name="Bringel F."/>
        </authorList>
    </citation>
    <scope>NUCLEOTIDE SEQUENCE</scope>
    <source>
        <strain evidence="10">PDD-24b-2</strain>
    </source>
</reference>
<dbReference type="GO" id="GO:2000001">
    <property type="term" value="P:regulation of DNA damage checkpoint"/>
    <property type="evidence" value="ECO:0007669"/>
    <property type="project" value="TreeGrafter"/>
</dbReference>
<dbReference type="InterPro" id="IPR001680">
    <property type="entry name" value="WD40_rpt"/>
</dbReference>
<dbReference type="InterPro" id="IPR019775">
    <property type="entry name" value="WD40_repeat_CS"/>
</dbReference>
<dbReference type="AlphaFoldDB" id="A0AA38LT10"/>
<comment type="caution">
    <text evidence="10">The sequence shown here is derived from an EMBL/GenBank/DDBJ whole genome shotgun (WGS) entry which is preliminary data.</text>
</comment>
<protein>
    <recommendedName>
        <fullName evidence="2 8">DNA damage-binding protein CMR1</fullName>
    </recommendedName>
</protein>
<dbReference type="SMART" id="SM00320">
    <property type="entry name" value="WD40"/>
    <property type="match status" value="4"/>
</dbReference>
<comment type="similarity">
    <text evidence="1 8">Belongs to the WD repeat DDB2/WDR76 family.</text>
</comment>
<evidence type="ECO:0000256" key="3">
    <source>
        <dbReference type="ARBA" id="ARBA00022574"/>
    </source>
</evidence>
<dbReference type="PANTHER" id="PTHR14773">
    <property type="entry name" value="WD REPEAT-CONTAINING PROTEIN 76"/>
    <property type="match status" value="1"/>
</dbReference>
<evidence type="ECO:0000256" key="8">
    <source>
        <dbReference type="RuleBase" id="RU365004"/>
    </source>
</evidence>
<accession>A0AA38LT10</accession>
<name>A0AA38LT10_9TREE</name>
<dbReference type="SUPFAM" id="SSF50978">
    <property type="entry name" value="WD40 repeat-like"/>
    <property type="match status" value="1"/>
</dbReference>
<dbReference type="Proteomes" id="UP001164286">
    <property type="component" value="Unassembled WGS sequence"/>
</dbReference>
<feature type="repeat" description="WD" evidence="7">
    <location>
        <begin position="431"/>
        <end position="465"/>
    </location>
</feature>
<dbReference type="Pfam" id="PF00400">
    <property type="entry name" value="WD40"/>
    <property type="match status" value="1"/>
</dbReference>
<evidence type="ECO:0000256" key="1">
    <source>
        <dbReference type="ARBA" id="ARBA00005434"/>
    </source>
</evidence>
<sequence length="572" mass="62907">MDDEDNDYELERQKIIAENRALLDSLGFEGGGAAALGIAKPKAIAKPASGNSKKRKSAPAKTEEGPRRRSGRIAGIDATAEVLQARADEEEKEREVLRVINRKTRDQVMPLGEMLEDAKDAEKADLETFLKGVAATPAPRRFPNEDTTDKDAYAEPSQNDHELARLKSQFKNMQLRASAKVTTERVFSMLVHPEPSKCIVCVGDKQGTVGIWDALGPAAESTKAEEDDSASDAEGGFEGRIWRVQAHARNSITSMKIGPVDGSKLYTASYDCSLRAISFSDCISRELFSMPDEDMLITHFDLAPDGNQAWIADKNGGISHADFREGKLGGRRRWVVSGERAAKLGGLSINPLMPHLIVTAGNDQHLRIWDTRHLSSLTPRTVDNLALPDPPADSKSDTAEHVNTQPTFSIPNDRIVSHMESNKGKGLLRASWQHGKSCSAAYWDPWGRRVLTTSYDDKLRVWNLDPASLQPDQPLDPKTFKPARSIPHNCQTGRWLTILRAQWSQNMDYAPHFTVGNMKRSLDVISGNGEKIVSLWTDAVTAVPAVTASHPNRVDHVVGGNTSGKIQLWSAQ</sequence>
<keyword evidence="11" id="KW-1185">Reference proteome</keyword>
<evidence type="ECO:0000256" key="4">
    <source>
        <dbReference type="ARBA" id="ARBA00022737"/>
    </source>
</evidence>
<keyword evidence="3 7" id="KW-0853">WD repeat</keyword>
<keyword evidence="5 8" id="KW-0227">DNA damage</keyword>
<dbReference type="PANTHER" id="PTHR14773:SF0">
    <property type="entry name" value="WD REPEAT-CONTAINING PROTEIN 76"/>
    <property type="match status" value="1"/>
</dbReference>
<dbReference type="GeneID" id="77728218"/>
<dbReference type="PROSITE" id="PS00678">
    <property type="entry name" value="WD_REPEATS_1"/>
    <property type="match status" value="1"/>
</dbReference>